<evidence type="ECO:0000313" key="2">
    <source>
        <dbReference type="Proteomes" id="UP000887575"/>
    </source>
</evidence>
<accession>A0AAF3FPP6</accession>
<dbReference type="WBParaSite" id="MBELARI_LOCUS8721">
    <property type="protein sequence ID" value="MBELARI_LOCUS8721"/>
    <property type="gene ID" value="MBELARI_LOCUS8721"/>
</dbReference>
<reference evidence="3" key="1">
    <citation type="submission" date="2024-02" db="UniProtKB">
        <authorList>
            <consortium name="WormBaseParasite"/>
        </authorList>
    </citation>
    <scope>IDENTIFICATION</scope>
</reference>
<name>A0AAF3FPP6_9BILA</name>
<dbReference type="InterPro" id="IPR023393">
    <property type="entry name" value="START-like_dom_sf"/>
</dbReference>
<organism evidence="2 3">
    <name type="scientific">Mesorhabditis belari</name>
    <dbReference type="NCBI Taxonomy" id="2138241"/>
    <lineage>
        <taxon>Eukaryota</taxon>
        <taxon>Metazoa</taxon>
        <taxon>Ecdysozoa</taxon>
        <taxon>Nematoda</taxon>
        <taxon>Chromadorea</taxon>
        <taxon>Rhabditida</taxon>
        <taxon>Rhabditina</taxon>
        <taxon>Rhabditomorpha</taxon>
        <taxon>Rhabditoidea</taxon>
        <taxon>Rhabditidae</taxon>
        <taxon>Mesorhabditinae</taxon>
        <taxon>Mesorhabditis</taxon>
    </lineage>
</organism>
<evidence type="ECO:0000313" key="3">
    <source>
        <dbReference type="WBParaSite" id="MBELARI_LOCUS8721"/>
    </source>
</evidence>
<protein>
    <submittedName>
        <fullName evidence="3">Uncharacterized protein</fullName>
    </submittedName>
</protein>
<sequence length="248" mass="27571">MACVMTEERANFEAVGKRAIADLWKYHNHPENFQSSKFSEGDIKVYTMKSDNPDCPEDIAKASISLEGTTLNHALALVLPWMPYRPQWDDLLARAKVLAADPRTALLTQPLADVRTAVGNKSEAIDVYQKKNNPAVPCSTHSTHNVGELKSDERKLSKGTSDGTSSQVLRTNKDKVTQLTNENKKASVKKAEAKDPQYDTMHGLGSDNLFANDVGEKKKSLRQQNKVPKDDDDDADYVCLAEMKDDDF</sequence>
<dbReference type="Gene3D" id="3.30.530.20">
    <property type="match status" value="1"/>
</dbReference>
<feature type="compositionally biased region" description="Basic and acidic residues" evidence="1">
    <location>
        <begin position="147"/>
        <end position="156"/>
    </location>
</feature>
<feature type="compositionally biased region" description="Polar residues" evidence="1">
    <location>
        <begin position="158"/>
        <end position="170"/>
    </location>
</feature>
<dbReference type="AlphaFoldDB" id="A0AAF3FPP6"/>
<proteinExistence type="predicted"/>
<keyword evidence="2" id="KW-1185">Reference proteome</keyword>
<feature type="compositionally biased region" description="Basic and acidic residues" evidence="1">
    <location>
        <begin position="171"/>
        <end position="197"/>
    </location>
</feature>
<dbReference type="Proteomes" id="UP000887575">
    <property type="component" value="Unassembled WGS sequence"/>
</dbReference>
<feature type="region of interest" description="Disordered" evidence="1">
    <location>
        <begin position="133"/>
        <end position="236"/>
    </location>
</feature>
<evidence type="ECO:0000256" key="1">
    <source>
        <dbReference type="SAM" id="MobiDB-lite"/>
    </source>
</evidence>
<dbReference type="SUPFAM" id="SSF55961">
    <property type="entry name" value="Bet v1-like"/>
    <property type="match status" value="1"/>
</dbReference>